<dbReference type="STRING" id="263475.AMD00_14140"/>
<reference evidence="2" key="1">
    <citation type="submission" date="2015-08" db="EMBL/GenBank/DDBJ databases">
        <title>Fjat-10028 dsm 16317.</title>
        <authorList>
            <person name="Liu B."/>
            <person name="Wang J."/>
            <person name="Zhu Y."/>
            <person name="Liu G."/>
            <person name="Chen Q."/>
            <person name="Chen Z."/>
            <person name="Lan J."/>
            <person name="Che J."/>
            <person name="Ge C."/>
            <person name="Shi H."/>
            <person name="Pan Z."/>
            <person name="Liu X."/>
        </authorList>
    </citation>
    <scope>NUCLEOTIDE SEQUENCE [LARGE SCALE GENOMIC DNA]</scope>
    <source>
        <strain evidence="2">DSM 16317</strain>
    </source>
</reference>
<dbReference type="AlphaFoldDB" id="A0A0M0LEM8"/>
<evidence type="ECO:0000313" key="1">
    <source>
        <dbReference type="EMBL" id="KOO49494.1"/>
    </source>
</evidence>
<keyword evidence="2" id="KW-1185">Reference proteome</keyword>
<dbReference type="OrthoDB" id="2601355at2"/>
<evidence type="ECO:0008006" key="3">
    <source>
        <dbReference type="Google" id="ProtNLM"/>
    </source>
</evidence>
<dbReference type="EMBL" id="LILB01000005">
    <property type="protein sequence ID" value="KOO49494.1"/>
    <property type="molecule type" value="Genomic_DNA"/>
</dbReference>
<dbReference type="RefSeq" id="WP_053417660.1">
    <property type="nucleotide sequence ID" value="NZ_LILB01000005.1"/>
</dbReference>
<gene>
    <name evidence="1" type="ORF">AMD00_14140</name>
</gene>
<accession>A0A0M0LEM8</accession>
<protein>
    <recommendedName>
        <fullName evidence="3">Low copy number virion structural protein</fullName>
    </recommendedName>
</protein>
<dbReference type="GeneID" id="301137238"/>
<evidence type="ECO:0000313" key="2">
    <source>
        <dbReference type="Proteomes" id="UP000036867"/>
    </source>
</evidence>
<organism evidence="1 2">
    <name type="scientific">Viridibacillus arvi</name>
    <dbReference type="NCBI Taxonomy" id="263475"/>
    <lineage>
        <taxon>Bacteria</taxon>
        <taxon>Bacillati</taxon>
        <taxon>Bacillota</taxon>
        <taxon>Bacilli</taxon>
        <taxon>Bacillales</taxon>
        <taxon>Caryophanaceae</taxon>
        <taxon>Viridibacillus</taxon>
    </lineage>
</organism>
<sequence length="132" mass="14909">MAKQGFITTYTAGGRFDAPFFPTLTEPFIKGIRIVVNKNDAFVTNTYTITKKSELISIAIACDRYDDSDNWDLIVKGKAIVESVYTKELPEGLFLMVAHPLKSGDIVELRYKNNSGRSKNVYINYQFLIGKE</sequence>
<name>A0A0M0LEM8_9BACL</name>
<dbReference type="Proteomes" id="UP000036867">
    <property type="component" value="Unassembled WGS sequence"/>
</dbReference>
<comment type="caution">
    <text evidence="1">The sequence shown here is derived from an EMBL/GenBank/DDBJ whole genome shotgun (WGS) entry which is preliminary data.</text>
</comment>
<proteinExistence type="predicted"/>